<reference evidence="3" key="1">
    <citation type="submission" date="2021-02" db="EMBL/GenBank/DDBJ databases">
        <title>Fulvivirga sp. S481 isolated from sea water.</title>
        <authorList>
            <person name="Bae S.S."/>
            <person name="Baek K."/>
        </authorList>
    </citation>
    <scope>NUCLEOTIDE SEQUENCE</scope>
    <source>
        <strain evidence="3">S481</strain>
    </source>
</reference>
<dbReference type="InterPro" id="IPR050709">
    <property type="entry name" value="Biotin_Carboxyl_Carrier/Decarb"/>
</dbReference>
<dbReference type="EMBL" id="CP070608">
    <property type="protein sequence ID" value="QSE97808.1"/>
    <property type="molecule type" value="Genomic_DNA"/>
</dbReference>
<proteinExistence type="predicted"/>
<dbReference type="Proteomes" id="UP000662783">
    <property type="component" value="Chromosome"/>
</dbReference>
<dbReference type="PROSITE" id="PS50968">
    <property type="entry name" value="BIOTINYL_LIPOYL"/>
    <property type="match status" value="1"/>
</dbReference>
<feature type="domain" description="Lipoyl-binding" evidence="2">
    <location>
        <begin position="96"/>
        <end position="164"/>
    </location>
</feature>
<keyword evidence="1" id="KW-0092">Biotin</keyword>
<gene>
    <name evidence="3" type="ORF">JR347_01590</name>
</gene>
<dbReference type="KEGG" id="fuv:JR347_01590"/>
<evidence type="ECO:0000256" key="1">
    <source>
        <dbReference type="ARBA" id="ARBA00023267"/>
    </source>
</evidence>
<dbReference type="Pfam" id="PF00364">
    <property type="entry name" value="Biotin_lipoyl"/>
    <property type="match status" value="1"/>
</dbReference>
<sequence>MYKASISDKNYEVDITKDKIIVDDQSFEWDIAKIDQRLFHIIKDDTAYRAEILSVDKKEKVVLIKLNGKKIEVALQDKLDLLLEKLGLDNLADAQINEIKAPMPGLILEIDVKEGDEVKKGDSIMILEAMKMENVLKSPGDGVIKAIKVAKGDSVEKNQVLVQF</sequence>
<dbReference type="AlphaFoldDB" id="A0A974WHG7"/>
<evidence type="ECO:0000313" key="4">
    <source>
        <dbReference type="Proteomes" id="UP000662783"/>
    </source>
</evidence>
<dbReference type="PROSITE" id="PS00188">
    <property type="entry name" value="BIOTIN"/>
    <property type="match status" value="1"/>
</dbReference>
<evidence type="ECO:0000313" key="3">
    <source>
        <dbReference type="EMBL" id="QSE97808.1"/>
    </source>
</evidence>
<organism evidence="3 4">
    <name type="scientific">Fulvivirga lutea</name>
    <dbReference type="NCBI Taxonomy" id="2810512"/>
    <lineage>
        <taxon>Bacteria</taxon>
        <taxon>Pseudomonadati</taxon>
        <taxon>Bacteroidota</taxon>
        <taxon>Cytophagia</taxon>
        <taxon>Cytophagales</taxon>
        <taxon>Fulvivirgaceae</taxon>
        <taxon>Fulvivirga</taxon>
    </lineage>
</organism>
<dbReference type="RefSeq" id="WP_205722316.1">
    <property type="nucleotide sequence ID" value="NZ_CP070608.1"/>
</dbReference>
<dbReference type="PANTHER" id="PTHR45266">
    <property type="entry name" value="OXALOACETATE DECARBOXYLASE ALPHA CHAIN"/>
    <property type="match status" value="1"/>
</dbReference>
<dbReference type="InterPro" id="IPR000089">
    <property type="entry name" value="Biotin_lipoyl"/>
</dbReference>
<dbReference type="CDD" id="cd06850">
    <property type="entry name" value="biotinyl_domain"/>
    <property type="match status" value="1"/>
</dbReference>
<dbReference type="PANTHER" id="PTHR45266:SF3">
    <property type="entry name" value="OXALOACETATE DECARBOXYLASE ALPHA CHAIN"/>
    <property type="match status" value="1"/>
</dbReference>
<accession>A0A974WHG7</accession>
<keyword evidence="4" id="KW-1185">Reference proteome</keyword>
<protein>
    <submittedName>
        <fullName evidence="3">Acetyl-CoA carboxylase biotin carboxyl carrier protein subunit</fullName>
    </submittedName>
</protein>
<evidence type="ECO:0000259" key="2">
    <source>
        <dbReference type="PROSITE" id="PS50968"/>
    </source>
</evidence>
<dbReference type="FunFam" id="2.40.50.100:FF:000003">
    <property type="entry name" value="Acetyl-CoA carboxylase biotin carboxyl carrier protein"/>
    <property type="match status" value="1"/>
</dbReference>
<dbReference type="Gene3D" id="2.40.50.100">
    <property type="match status" value="1"/>
</dbReference>
<dbReference type="InterPro" id="IPR001882">
    <property type="entry name" value="Biotin_BS"/>
</dbReference>
<dbReference type="InterPro" id="IPR011053">
    <property type="entry name" value="Single_hybrid_motif"/>
</dbReference>
<dbReference type="SUPFAM" id="SSF51230">
    <property type="entry name" value="Single hybrid motif"/>
    <property type="match status" value="1"/>
</dbReference>
<name>A0A974WHG7_9BACT</name>